<feature type="domain" description="AB hydrolase-1" evidence="1">
    <location>
        <begin position="25"/>
        <end position="254"/>
    </location>
</feature>
<comment type="caution">
    <text evidence="2">The sequence shown here is derived from an EMBL/GenBank/DDBJ whole genome shotgun (WGS) entry which is preliminary data.</text>
</comment>
<dbReference type="Proteomes" id="UP001597402">
    <property type="component" value="Unassembled WGS sequence"/>
</dbReference>
<sequence length="280" mass="29964">MIQAGYLTVRGALAYVEQSGSGRPVLCLHTAGQSGVQWRQTTERLAGLGYRVIVPDLPGHGRSEPATGGPVRDLGDYAQWCLELLELLDVHEPFVVGCSIGGKIALDVGVRAGEGLAGVVAMAADARNSRTSVSGLRRELEDAAAPSRSDRTYFGTLAVVGRSVPPERAELIATMHRREDPLVSTSDLLGWATHDLRASVHRIACPTHLVVGDDDLWLDVADVVWTAQQIPHGAVTVLEGIGHYPMEEIEDFADLLHGWLVELAVGRTATSGHGSTRAEE</sequence>
<dbReference type="InterPro" id="IPR000073">
    <property type="entry name" value="AB_hydrolase_1"/>
</dbReference>
<name>A0ABW4X5Q6_9ACTN</name>
<organism evidence="2 3">
    <name type="scientific">Blastococcus deserti</name>
    <dbReference type="NCBI Taxonomy" id="2259033"/>
    <lineage>
        <taxon>Bacteria</taxon>
        <taxon>Bacillati</taxon>
        <taxon>Actinomycetota</taxon>
        <taxon>Actinomycetes</taxon>
        <taxon>Geodermatophilales</taxon>
        <taxon>Geodermatophilaceae</taxon>
        <taxon>Blastococcus</taxon>
    </lineage>
</organism>
<evidence type="ECO:0000313" key="2">
    <source>
        <dbReference type="EMBL" id="MFD2090750.1"/>
    </source>
</evidence>
<keyword evidence="3" id="KW-1185">Reference proteome</keyword>
<dbReference type="PRINTS" id="PR00111">
    <property type="entry name" value="ABHYDROLASE"/>
</dbReference>
<dbReference type="InterPro" id="IPR029058">
    <property type="entry name" value="AB_hydrolase_fold"/>
</dbReference>
<dbReference type="PANTHER" id="PTHR43798">
    <property type="entry name" value="MONOACYLGLYCEROL LIPASE"/>
    <property type="match status" value="1"/>
</dbReference>
<gene>
    <name evidence="2" type="ORF">ACFSHS_04110</name>
</gene>
<dbReference type="Pfam" id="PF12697">
    <property type="entry name" value="Abhydrolase_6"/>
    <property type="match status" value="1"/>
</dbReference>
<proteinExistence type="predicted"/>
<evidence type="ECO:0000259" key="1">
    <source>
        <dbReference type="Pfam" id="PF12697"/>
    </source>
</evidence>
<dbReference type="GO" id="GO:0016787">
    <property type="term" value="F:hydrolase activity"/>
    <property type="evidence" value="ECO:0007669"/>
    <property type="project" value="UniProtKB-KW"/>
</dbReference>
<dbReference type="EMBL" id="JBHUHP010000002">
    <property type="protein sequence ID" value="MFD2090750.1"/>
    <property type="molecule type" value="Genomic_DNA"/>
</dbReference>
<dbReference type="Gene3D" id="3.40.50.1820">
    <property type="entry name" value="alpha/beta hydrolase"/>
    <property type="match status" value="1"/>
</dbReference>
<accession>A0ABW4X5Q6</accession>
<dbReference type="RefSeq" id="WP_376872106.1">
    <property type="nucleotide sequence ID" value="NZ_JBHUHP010000002.1"/>
</dbReference>
<reference evidence="3" key="1">
    <citation type="journal article" date="2019" name="Int. J. Syst. Evol. Microbiol.">
        <title>The Global Catalogue of Microorganisms (GCM) 10K type strain sequencing project: providing services to taxonomists for standard genome sequencing and annotation.</title>
        <authorList>
            <consortium name="The Broad Institute Genomics Platform"/>
            <consortium name="The Broad Institute Genome Sequencing Center for Infectious Disease"/>
            <person name="Wu L."/>
            <person name="Ma J."/>
        </authorList>
    </citation>
    <scope>NUCLEOTIDE SEQUENCE [LARGE SCALE GENOMIC DNA]</scope>
    <source>
        <strain evidence="3">JCM 3338</strain>
    </source>
</reference>
<dbReference type="InterPro" id="IPR050266">
    <property type="entry name" value="AB_hydrolase_sf"/>
</dbReference>
<protein>
    <submittedName>
        <fullName evidence="2">Alpha/beta fold hydrolase</fullName>
    </submittedName>
</protein>
<dbReference type="SUPFAM" id="SSF53474">
    <property type="entry name" value="alpha/beta-Hydrolases"/>
    <property type="match status" value="1"/>
</dbReference>
<evidence type="ECO:0000313" key="3">
    <source>
        <dbReference type="Proteomes" id="UP001597402"/>
    </source>
</evidence>
<keyword evidence="2" id="KW-0378">Hydrolase</keyword>